<accession>A0A8A1LB37</accession>
<evidence type="ECO:0000313" key="3">
    <source>
        <dbReference type="Proteomes" id="UP000663419"/>
    </source>
</evidence>
<evidence type="ECO:0000313" key="2">
    <source>
        <dbReference type="EMBL" id="QSS48997.1"/>
    </source>
</evidence>
<sequence>MIIIIHKIEFLFGSEFCGLLATYSLYTPCVVLTFKYLKHFFSYLFSILLLLLLLLTFIIYFLLSTYSDPYTNFFL</sequence>
<dbReference type="Proteomes" id="UP000663419">
    <property type="component" value="Chromosome 1"/>
</dbReference>
<evidence type="ECO:0000256" key="1">
    <source>
        <dbReference type="SAM" id="Phobius"/>
    </source>
</evidence>
<dbReference type="VEuPathDB" id="FungiDB:I7I53_09230"/>
<dbReference type="AlphaFoldDB" id="A0A8A1LB37"/>
<gene>
    <name evidence="2" type="ORF">I7I53_09230</name>
</gene>
<feature type="transmembrane region" description="Helical" evidence="1">
    <location>
        <begin position="12"/>
        <end position="34"/>
    </location>
</feature>
<feature type="transmembrane region" description="Helical" evidence="1">
    <location>
        <begin position="40"/>
        <end position="63"/>
    </location>
</feature>
<dbReference type="EMBL" id="CP069102">
    <property type="protein sequence ID" value="QSS48997.1"/>
    <property type="molecule type" value="Genomic_DNA"/>
</dbReference>
<keyword evidence="1" id="KW-0812">Transmembrane</keyword>
<protein>
    <submittedName>
        <fullName evidence="2">Uncharacterized protein</fullName>
    </submittedName>
</protein>
<organism evidence="2 3">
    <name type="scientific">Ajellomyces capsulatus (strain H88)</name>
    <name type="common">Darling's disease fungus</name>
    <name type="synonym">Histoplasma capsulatum</name>
    <dbReference type="NCBI Taxonomy" id="544711"/>
    <lineage>
        <taxon>Eukaryota</taxon>
        <taxon>Fungi</taxon>
        <taxon>Dikarya</taxon>
        <taxon>Ascomycota</taxon>
        <taxon>Pezizomycotina</taxon>
        <taxon>Eurotiomycetes</taxon>
        <taxon>Eurotiomycetidae</taxon>
        <taxon>Onygenales</taxon>
        <taxon>Ajellomycetaceae</taxon>
        <taxon>Histoplasma</taxon>
    </lineage>
</organism>
<name>A0A8A1LB37_AJEC8</name>
<keyword evidence="1" id="KW-0472">Membrane</keyword>
<keyword evidence="1" id="KW-1133">Transmembrane helix</keyword>
<reference evidence="2" key="1">
    <citation type="submission" date="2021-01" db="EMBL/GenBank/DDBJ databases">
        <title>Chromosome-level genome assembly of a human fungal pathogen reveals clustering of transcriptionally co-regulated genes.</title>
        <authorList>
            <person name="Voorhies M."/>
            <person name="Cohen S."/>
            <person name="Shea T.P."/>
            <person name="Petrus S."/>
            <person name="Munoz J.F."/>
            <person name="Poplawski S."/>
            <person name="Goldman W.E."/>
            <person name="Michael T."/>
            <person name="Cuomo C.A."/>
            <person name="Sil A."/>
            <person name="Beyhan S."/>
        </authorList>
    </citation>
    <scope>NUCLEOTIDE SEQUENCE</scope>
    <source>
        <strain evidence="2">H88</strain>
    </source>
</reference>
<proteinExistence type="predicted"/>